<protein>
    <submittedName>
        <fullName evidence="1">Uncharacterized protein</fullName>
    </submittedName>
</protein>
<keyword evidence="2" id="KW-1185">Reference proteome</keyword>
<dbReference type="GeneID" id="88175375"/>
<evidence type="ECO:0000313" key="1">
    <source>
        <dbReference type="EMBL" id="WPK26945.1"/>
    </source>
</evidence>
<gene>
    <name evidence="1" type="ORF">PUMCH_004314</name>
</gene>
<reference evidence="1 2" key="1">
    <citation type="submission" date="2023-10" db="EMBL/GenBank/DDBJ databases">
        <title>Draft Genome Sequence of Candida saopaulonensis from a very Premature Infant with Sepsis.</title>
        <authorList>
            <person name="Ning Y."/>
            <person name="Dai R."/>
            <person name="Xiao M."/>
            <person name="Xu Y."/>
            <person name="Yan Q."/>
            <person name="Zhang L."/>
        </authorList>
    </citation>
    <scope>NUCLEOTIDE SEQUENCE [LARGE SCALE GENOMIC DNA]</scope>
    <source>
        <strain evidence="1 2">19XY460</strain>
    </source>
</reference>
<dbReference type="Proteomes" id="UP001338582">
    <property type="component" value="Chromosome 5"/>
</dbReference>
<proteinExistence type="predicted"/>
<dbReference type="EMBL" id="CP138898">
    <property type="protein sequence ID" value="WPK26945.1"/>
    <property type="molecule type" value="Genomic_DNA"/>
</dbReference>
<dbReference type="RefSeq" id="XP_062879324.1">
    <property type="nucleotide sequence ID" value="XM_063023254.1"/>
</dbReference>
<sequence length="477" mass="53777">MFGSKLKRGSLIFLRRNSTVADLVQRLRTESNINVADARSILSSRAFDDQDLKLLHELLKSDVATDIANEILTHGLAHDFSLYHTVSKVPNHKWNDTALASLIQNNPGRAYSLEALAKKHSQGEISTQVRLLLANKLLIGEKSDQGDTEFKPSEQSIIRAIEIINGCKDLQSMEGTLIILFDVLLDQGSLDLFRTIEINGLGEWIFANKLRNLPEESSSTQFLSVAQMVFLESPGLLSKEDYCKILSLEGLDQSFEPFMNEVLEYVELQKMDFDKADANALLIRLQLMETYGINRDAVDIMLEKFHLYQSKEKFGIEFVQTKVVKAFCYQSLKNEDATQLKIAETLVLPEGLPVSTVAELILAKSQFSTELSLEVFNEYIQLVSETVNEVTQRSPKGILTEAVIVSALYNNDRAFAELVYQKAIESKTISNEHEVATVKKVFKVYGEAFVEDSWEIAKPIFKAYVLRKIKELGKTAF</sequence>
<name>A0AAX4HEF6_9ASCO</name>
<dbReference type="KEGG" id="asau:88175375"/>
<evidence type="ECO:0000313" key="2">
    <source>
        <dbReference type="Proteomes" id="UP001338582"/>
    </source>
</evidence>
<dbReference type="AlphaFoldDB" id="A0AAX4HEF6"/>
<organism evidence="1 2">
    <name type="scientific">Australozyma saopauloensis</name>
    <dbReference type="NCBI Taxonomy" id="291208"/>
    <lineage>
        <taxon>Eukaryota</taxon>
        <taxon>Fungi</taxon>
        <taxon>Dikarya</taxon>
        <taxon>Ascomycota</taxon>
        <taxon>Saccharomycotina</taxon>
        <taxon>Pichiomycetes</taxon>
        <taxon>Metschnikowiaceae</taxon>
        <taxon>Australozyma</taxon>
    </lineage>
</organism>
<accession>A0AAX4HEF6</accession>